<organism evidence="24 25">
    <name type="scientific">Eucalyptus globulus</name>
    <name type="common">Tasmanian blue gum</name>
    <dbReference type="NCBI Taxonomy" id="34317"/>
    <lineage>
        <taxon>Eukaryota</taxon>
        <taxon>Viridiplantae</taxon>
        <taxon>Streptophyta</taxon>
        <taxon>Embryophyta</taxon>
        <taxon>Tracheophyta</taxon>
        <taxon>Spermatophyta</taxon>
        <taxon>Magnoliopsida</taxon>
        <taxon>eudicotyledons</taxon>
        <taxon>Gunneridae</taxon>
        <taxon>Pentapetalae</taxon>
        <taxon>rosids</taxon>
        <taxon>malvids</taxon>
        <taxon>Myrtales</taxon>
        <taxon>Myrtaceae</taxon>
        <taxon>Myrtoideae</taxon>
        <taxon>Eucalypteae</taxon>
        <taxon>Eucalyptus</taxon>
    </lineage>
</organism>
<sequence>MTQSSIASDVRHHRHPPPYGAAAPFRPRLFPSNRRPPPPPFCPHLHYRPPPPCFIVELRLRHHLPLPRRGGPGPGPGPATARPDPRALVAGCRPEPANSTFYEAGDAAAALYFERWEDARDAALHLWESRLSGAHPFSPELASSIAAGPDAKQELEGRLKALFLEKIGALLDGEAVRKWEAKSRQVKVEIDKLRAPMIRKRSVGLRMFGELSEKVKGLSSERELIEKRLEEFKSAVLCIRDHIEGNAVEEALPVFKFESGHVDWSRIHQLILRECKRLDDGLPIYACRRDILQRVYNQQIMVLIGETGSGKSTQLIQFLADSGVGAYGSIVCTQPRKIAAISLAERVRDESIGCYAGNAVVRDLTFSSSQFLKSKLVYMTDHCLLQHYMCDEDLSGISCIIIDEAHERSLSTDLLLAVIKELLGRRSNLRLIIMSATADADQLSEYFYGCAIFHVVGRNFPVDIRYVPPSSARANSTGVIASYVDDVLRMASEINRRERGGTILAFLTSQMEVEWACEKFEDPSAVVLPLHGKLAYEEQLRVFQEYPGKRKVIFSTNLAETSLTIPGVKYVIDSGWVKESKFEPGTGMNVLKVCRISQSSANQRAGRAGRTEPGRCYRLYAESDFVSMPRSQEPEILRVHLGIAVLRILALGINDLREFDFVDAPSDKAIDMAIRNLLQLGAITVIDGTYELTDVGRYLVKVGAEPRLGKLIYSCFHHDLGREGVVLAAVMANASSIFCRVGSDTDKLKSDCLKLQFCHRDGDLFTLLSVYKEWESVPQENRNLWCWENSINAKSMRRCQETVKEFEDCLRRELNITVPSVWHWDPYKPNKLDDLLKKVILSCLSENVAMYSGCDKLGFEVALTGQHIQLHPSCSLLSFGQKPRWVVFGEIISSSNPYLVCVTAFDFDFLSTLCPPPLFNFDEIESRKLQSRVMTGYGSTLLKRFCGRSNCSLQVLISHLREECMDERVTVQVDVDQNEVSVFASSQDMKKVFTLVSDSLECEKKWLLNECIEKCLYHCPGISAPVALFGAGAEIRHLELDKNFLTIDVGHPNVNSVDDKELLVFLEKHTQGSICAIHKFTGSLPDGDDKDRWGRITFATPEAAKRAAEMKEVEFGDAMLKLHPSRSFLGSDNKFFSFPAVKAKVHWPRRESTGLGIVKCDVRDVPILLFHFSNLVIGGQYTRCDVGKYYKGSVVIKGLGKELSEAEILDELRRATDRRILDFFLVRGKFVENPPINKCEEALLREITPFMPKNNPRASHFSVQVYLPEPKETNMKALITFDGRLHLEAAKALEQIDGKVLPGFLPWQKIKCQQLFHTSLSCPAPVYYVIKEQLEDLLANFKEIEGAECHSDRTSNGCFRVRISANATRTVAEMRRPVEELMRGKTVDHPSLTPAVVQILFSRDGITLLKSLRQETGTWILFDRHTLKLNVFGSSEKIAGAEEKLITTLVNLNKSKQLEIRLRGRDLPPDLMKEVVKTFGPNLDGLKEKVPDSEICLNAGRHIIFMKGNKEMKEKVEEIIYDLAKAIGSSSETPNEAVVAAEDSCPICFCEVEDGYQLEGCSHQFCRACLVEQCESAIRNLDSFPICCAHEVCGAPLLVSDLRSLLSAEKLDELFRASLGAFVASSGGLYRFCPSPDCPSVYRVTGPGILPEPFLCGACYAETCTRCHLEHHPYVSCERYREYKEDPDLSLKQWCSGKDHVKECPQCGYTIEKVDGCNHIECKCGRHLCWACLKLFRTSEDCYDHLRSVHMAII</sequence>
<evidence type="ECO:0000256" key="12">
    <source>
        <dbReference type="ARBA" id="ARBA00022801"/>
    </source>
</evidence>
<evidence type="ECO:0000256" key="16">
    <source>
        <dbReference type="ARBA" id="ARBA00022946"/>
    </source>
</evidence>
<feature type="domain" description="Helicase ATP-binding" evidence="21">
    <location>
        <begin position="292"/>
        <end position="456"/>
    </location>
</feature>
<evidence type="ECO:0000256" key="11">
    <source>
        <dbReference type="ARBA" id="ARBA00022786"/>
    </source>
</evidence>
<dbReference type="EMBL" id="JBJKBG010000008">
    <property type="protein sequence ID" value="KAL3728692.1"/>
    <property type="molecule type" value="Genomic_DNA"/>
</dbReference>
<dbReference type="InterPro" id="IPR027417">
    <property type="entry name" value="P-loop_NTPase"/>
</dbReference>
<protein>
    <recommendedName>
        <fullName evidence="3">RNA helicase</fullName>
        <ecNumber evidence="3">3.6.4.13</ecNumber>
    </recommendedName>
</protein>
<dbReference type="InterPro" id="IPR002464">
    <property type="entry name" value="DNA/RNA_helicase_DEAH_CS"/>
</dbReference>
<dbReference type="FunFam" id="1.10.10.2130:FF:000001">
    <property type="entry name" value="Pre-mRNA-splicing factor ATP-dependent RNA helicase"/>
    <property type="match status" value="1"/>
</dbReference>
<evidence type="ECO:0000256" key="4">
    <source>
        <dbReference type="ARBA" id="ARBA00022528"/>
    </source>
</evidence>
<comment type="subcellular location">
    <subcellularLocation>
        <location evidence="1">Plastid</location>
        <location evidence="1">Chloroplast</location>
    </subcellularLocation>
</comment>
<dbReference type="InterPro" id="IPR011709">
    <property type="entry name" value="DEAD-box_helicase_OB_fold"/>
</dbReference>
<evidence type="ECO:0000256" key="19">
    <source>
        <dbReference type="SAM" id="MobiDB-lite"/>
    </source>
</evidence>
<dbReference type="FunFam" id="3.40.50.300:FF:001279">
    <property type="entry name" value="ATP-dependent RNA helicase DEAH12 chloroplastic"/>
    <property type="match status" value="1"/>
</dbReference>
<dbReference type="InterPro" id="IPR056244">
    <property type="entry name" value="RRM_DEAH11/12"/>
</dbReference>
<dbReference type="Pfam" id="PF07717">
    <property type="entry name" value="OB_NTP_bind"/>
    <property type="match status" value="1"/>
</dbReference>
<dbReference type="CDD" id="cd22585">
    <property type="entry name" value="Rcat_RBR_DEAH12-like"/>
    <property type="match status" value="1"/>
</dbReference>
<keyword evidence="10 18" id="KW-0863">Zinc-finger</keyword>
<evidence type="ECO:0000256" key="2">
    <source>
        <dbReference type="ARBA" id="ARBA00008792"/>
    </source>
</evidence>
<dbReference type="InterPro" id="IPR013087">
    <property type="entry name" value="Znf_C2H2_type"/>
</dbReference>
<dbReference type="GO" id="GO:0005524">
    <property type="term" value="F:ATP binding"/>
    <property type="evidence" value="ECO:0007669"/>
    <property type="project" value="UniProtKB-KW"/>
</dbReference>
<dbReference type="PROSITE" id="PS00518">
    <property type="entry name" value="ZF_RING_1"/>
    <property type="match status" value="1"/>
</dbReference>
<dbReference type="FunFam" id="3.40.50.300:FF:002114">
    <property type="entry name" value="ATP-dependent RNA helicase DEAH12 chloroplastic"/>
    <property type="match status" value="1"/>
</dbReference>
<evidence type="ECO:0000256" key="3">
    <source>
        <dbReference type="ARBA" id="ARBA00012552"/>
    </source>
</evidence>
<dbReference type="CDD" id="cd20335">
    <property type="entry name" value="BRcat_RBR"/>
    <property type="match status" value="1"/>
</dbReference>
<dbReference type="PANTHER" id="PTHR18934:SF81">
    <property type="entry name" value="ATP-DEPENDENT RNA HELICASE DEAH11, CHLOROPLASTIC-RELATED"/>
    <property type="match status" value="1"/>
</dbReference>
<dbReference type="PROSITE" id="PS51194">
    <property type="entry name" value="HELICASE_CTER"/>
    <property type="match status" value="1"/>
</dbReference>
<evidence type="ECO:0000259" key="21">
    <source>
        <dbReference type="PROSITE" id="PS51192"/>
    </source>
</evidence>
<evidence type="ECO:0000256" key="6">
    <source>
        <dbReference type="ARBA" id="ARBA00022679"/>
    </source>
</evidence>
<dbReference type="InterPro" id="IPR056246">
    <property type="entry name" value="KH_DEAH11/12_1st"/>
</dbReference>
<dbReference type="GO" id="GO:0003724">
    <property type="term" value="F:RNA helicase activity"/>
    <property type="evidence" value="ECO:0007669"/>
    <property type="project" value="UniProtKB-EC"/>
</dbReference>
<dbReference type="PROSITE" id="PS00690">
    <property type="entry name" value="DEAH_ATP_HELICASE"/>
    <property type="match status" value="1"/>
</dbReference>
<dbReference type="Pfam" id="PF00271">
    <property type="entry name" value="Helicase_C"/>
    <property type="match status" value="1"/>
</dbReference>
<evidence type="ECO:0000256" key="17">
    <source>
        <dbReference type="ARBA" id="ARBA00047984"/>
    </source>
</evidence>
<dbReference type="InterPro" id="IPR017907">
    <property type="entry name" value="Znf_RING_CS"/>
</dbReference>
<dbReference type="EC" id="3.6.4.13" evidence="3"/>
<dbReference type="PROSITE" id="PS00028">
    <property type="entry name" value="ZINC_FINGER_C2H2_1"/>
    <property type="match status" value="1"/>
</dbReference>
<dbReference type="Gene3D" id="1.10.10.2130">
    <property type="entry name" value="DEAH helicase family, winged-helix domain"/>
    <property type="match status" value="1"/>
</dbReference>
<dbReference type="Gene3D" id="1.20.120.1750">
    <property type="match status" value="1"/>
</dbReference>
<evidence type="ECO:0000313" key="25">
    <source>
        <dbReference type="Proteomes" id="UP001634007"/>
    </source>
</evidence>
<accession>A0ABD3JTE9</accession>
<dbReference type="SMART" id="SM00647">
    <property type="entry name" value="IBR"/>
    <property type="match status" value="2"/>
</dbReference>
<evidence type="ECO:0000259" key="22">
    <source>
        <dbReference type="PROSITE" id="PS51194"/>
    </source>
</evidence>
<dbReference type="InterPro" id="IPR013083">
    <property type="entry name" value="Znf_RING/FYVE/PHD"/>
</dbReference>
<comment type="catalytic activity">
    <reaction evidence="17">
        <text>ATP + H2O = ADP + phosphate + H(+)</text>
        <dbReference type="Rhea" id="RHEA:13065"/>
        <dbReference type="ChEBI" id="CHEBI:15377"/>
        <dbReference type="ChEBI" id="CHEBI:15378"/>
        <dbReference type="ChEBI" id="CHEBI:30616"/>
        <dbReference type="ChEBI" id="CHEBI:43474"/>
        <dbReference type="ChEBI" id="CHEBI:456216"/>
        <dbReference type="EC" id="3.6.4.13"/>
    </reaction>
</comment>
<dbReference type="GO" id="GO:0016740">
    <property type="term" value="F:transferase activity"/>
    <property type="evidence" value="ECO:0007669"/>
    <property type="project" value="UniProtKB-KW"/>
</dbReference>
<evidence type="ECO:0000256" key="1">
    <source>
        <dbReference type="ARBA" id="ARBA00004229"/>
    </source>
</evidence>
<evidence type="ECO:0000256" key="13">
    <source>
        <dbReference type="ARBA" id="ARBA00022806"/>
    </source>
</evidence>
<dbReference type="GO" id="GO:0016787">
    <property type="term" value="F:hydrolase activity"/>
    <property type="evidence" value="ECO:0007669"/>
    <property type="project" value="UniProtKB-KW"/>
</dbReference>
<feature type="domain" description="RING-type" evidence="23">
    <location>
        <begin position="1541"/>
        <end position="1749"/>
    </location>
</feature>
<dbReference type="Pfam" id="PF24638">
    <property type="entry name" value="KH_DEAH11_1st"/>
    <property type="match status" value="1"/>
</dbReference>
<comment type="similarity">
    <text evidence="2">Belongs to the DEAD box helicase family. DEAH subfamily.</text>
</comment>
<dbReference type="SMART" id="SM00490">
    <property type="entry name" value="HELICc"/>
    <property type="match status" value="1"/>
</dbReference>
<keyword evidence="25" id="KW-1185">Reference proteome</keyword>
<dbReference type="InterPro" id="IPR044066">
    <property type="entry name" value="TRIAD_supradom"/>
</dbReference>
<name>A0ABD3JTE9_EUCGL</name>
<keyword evidence="6" id="KW-0808">Transferase</keyword>
<dbReference type="SUPFAM" id="SSF52540">
    <property type="entry name" value="P-loop containing nucleoside triphosphate hydrolases"/>
    <property type="match status" value="1"/>
</dbReference>
<dbReference type="InterPro" id="IPR002867">
    <property type="entry name" value="IBR_dom"/>
</dbReference>
<dbReference type="SMART" id="SM00847">
    <property type="entry name" value="HA2"/>
    <property type="match status" value="1"/>
</dbReference>
<evidence type="ECO:0000256" key="15">
    <source>
        <dbReference type="ARBA" id="ARBA00022840"/>
    </source>
</evidence>
<dbReference type="GO" id="GO:0008270">
    <property type="term" value="F:zinc ion binding"/>
    <property type="evidence" value="ECO:0007669"/>
    <property type="project" value="UniProtKB-KW"/>
</dbReference>
<dbReference type="InterPro" id="IPR001841">
    <property type="entry name" value="Znf_RING"/>
</dbReference>
<keyword evidence="5" id="KW-0934">Plastid</keyword>
<keyword evidence="16" id="KW-0809">Transit peptide</keyword>
<feature type="domain" description="Helicase C-terminal" evidence="22">
    <location>
        <begin position="483"/>
        <end position="652"/>
    </location>
</feature>
<dbReference type="InterPro" id="IPR001650">
    <property type="entry name" value="Helicase_C-like"/>
</dbReference>
<keyword evidence="14" id="KW-0862">Zinc</keyword>
<evidence type="ECO:0000256" key="9">
    <source>
        <dbReference type="ARBA" id="ARBA00022741"/>
    </source>
</evidence>
<keyword evidence="4" id="KW-0150">Chloroplast</keyword>
<feature type="domain" description="RING-type" evidence="20">
    <location>
        <begin position="1545"/>
        <end position="1587"/>
    </location>
</feature>
<dbReference type="CDD" id="cd17917">
    <property type="entry name" value="DEXHc_RHA-like"/>
    <property type="match status" value="1"/>
</dbReference>
<evidence type="ECO:0000259" key="23">
    <source>
        <dbReference type="PROSITE" id="PS51873"/>
    </source>
</evidence>
<dbReference type="SMART" id="SM00487">
    <property type="entry name" value="DEXDc"/>
    <property type="match status" value="1"/>
</dbReference>
<dbReference type="FunFam" id="1.20.120.1080:FF:000033">
    <property type="entry name" value="RBR-type E3 ubiquitin transferase"/>
    <property type="match status" value="1"/>
</dbReference>
<dbReference type="InterPro" id="IPR042035">
    <property type="entry name" value="DEAH_win-hel_dom"/>
</dbReference>
<dbReference type="InterPro" id="IPR056247">
    <property type="entry name" value="KH_DEAH11/12_2nd"/>
</dbReference>
<dbReference type="PROSITE" id="PS50089">
    <property type="entry name" value="ZF_RING_2"/>
    <property type="match status" value="1"/>
</dbReference>
<dbReference type="InterPro" id="IPR014001">
    <property type="entry name" value="Helicase_ATP-bd"/>
</dbReference>
<dbReference type="PROSITE" id="PS51873">
    <property type="entry name" value="TRIAD"/>
    <property type="match status" value="1"/>
</dbReference>
<dbReference type="Proteomes" id="UP001634007">
    <property type="component" value="Unassembled WGS sequence"/>
</dbReference>
<evidence type="ECO:0000256" key="5">
    <source>
        <dbReference type="ARBA" id="ARBA00022640"/>
    </source>
</evidence>
<dbReference type="Gene3D" id="3.40.50.300">
    <property type="entry name" value="P-loop containing nucleotide triphosphate hydrolases"/>
    <property type="match status" value="2"/>
</dbReference>
<dbReference type="InterPro" id="IPR007502">
    <property type="entry name" value="Helicase-assoc_dom"/>
</dbReference>
<keyword evidence="15" id="KW-0067">ATP-binding</keyword>
<gene>
    <name evidence="24" type="ORF">ACJRO7_033297</name>
</gene>
<dbReference type="Pfam" id="PF24637">
    <property type="entry name" value="RRM_DEAH11"/>
    <property type="match status" value="1"/>
</dbReference>
<keyword evidence="13" id="KW-0347">Helicase</keyword>
<keyword evidence="9" id="KW-0547">Nucleotide-binding</keyword>
<comment type="caution">
    <text evidence="24">The sequence shown here is derived from an EMBL/GenBank/DDBJ whole genome shotgun (WGS) entry which is preliminary data.</text>
</comment>
<keyword evidence="11" id="KW-0833">Ubl conjugation pathway</keyword>
<evidence type="ECO:0000256" key="10">
    <source>
        <dbReference type="ARBA" id="ARBA00022771"/>
    </source>
</evidence>
<evidence type="ECO:0000256" key="18">
    <source>
        <dbReference type="PROSITE-ProRule" id="PRU00175"/>
    </source>
</evidence>
<dbReference type="Pfam" id="PF24641">
    <property type="entry name" value="KH_DEAH11_2nd"/>
    <property type="match status" value="1"/>
</dbReference>
<evidence type="ECO:0000259" key="20">
    <source>
        <dbReference type="PROSITE" id="PS50089"/>
    </source>
</evidence>
<dbReference type="FunFam" id="1.20.120.1750:FF:000020">
    <property type="entry name" value="ATP-dependent RNA helicase DEAH12 chloroplastic"/>
    <property type="match status" value="1"/>
</dbReference>
<dbReference type="Pfam" id="PF00270">
    <property type="entry name" value="DEAD"/>
    <property type="match status" value="1"/>
</dbReference>
<feature type="region of interest" description="Disordered" evidence="19">
    <location>
        <begin position="65"/>
        <end position="84"/>
    </location>
</feature>
<proteinExistence type="inferred from homology"/>
<feature type="region of interest" description="Disordered" evidence="19">
    <location>
        <begin position="1"/>
        <end position="32"/>
    </location>
</feature>
<dbReference type="Pfam" id="PF01485">
    <property type="entry name" value="IBR"/>
    <property type="match status" value="1"/>
</dbReference>
<keyword evidence="7" id="KW-0479">Metal-binding</keyword>
<dbReference type="Pfam" id="PF24471">
    <property type="entry name" value="KH_DEAH11"/>
    <property type="match status" value="1"/>
</dbReference>
<dbReference type="PANTHER" id="PTHR18934">
    <property type="entry name" value="ATP-DEPENDENT RNA HELICASE"/>
    <property type="match status" value="1"/>
</dbReference>
<dbReference type="SUPFAM" id="SSF57850">
    <property type="entry name" value="RING/U-box"/>
    <property type="match status" value="3"/>
</dbReference>
<reference evidence="24 25" key="1">
    <citation type="submission" date="2024-11" db="EMBL/GenBank/DDBJ databases">
        <title>Chromosome-level genome assembly of Eucalyptus globulus Labill. provides insights into its genome evolution.</title>
        <authorList>
            <person name="Li X."/>
        </authorList>
    </citation>
    <scope>NUCLEOTIDE SEQUENCE [LARGE SCALE GENOMIC DNA]</scope>
    <source>
        <strain evidence="24">CL2024</strain>
        <tissue evidence="24">Fresh tender leaves</tissue>
    </source>
</reference>
<dbReference type="CDD" id="cd18791">
    <property type="entry name" value="SF2_C_RHA"/>
    <property type="match status" value="1"/>
</dbReference>
<dbReference type="InterPro" id="IPR056248">
    <property type="entry name" value="RBD_DEAH11/12"/>
</dbReference>
<dbReference type="Pfam" id="PF24475">
    <property type="entry name" value="RBD_DEAH11"/>
    <property type="match status" value="1"/>
</dbReference>
<keyword evidence="8" id="KW-0677">Repeat</keyword>
<evidence type="ECO:0000256" key="8">
    <source>
        <dbReference type="ARBA" id="ARBA00022737"/>
    </source>
</evidence>
<keyword evidence="12" id="KW-0378">Hydrolase</keyword>
<evidence type="ECO:0000256" key="14">
    <source>
        <dbReference type="ARBA" id="ARBA00022833"/>
    </source>
</evidence>
<dbReference type="Gene3D" id="3.30.40.10">
    <property type="entry name" value="Zinc/RING finger domain, C3HC4 (zinc finger)"/>
    <property type="match status" value="1"/>
</dbReference>
<dbReference type="InterPro" id="IPR056245">
    <property type="entry name" value="KH_DEAH11/12"/>
</dbReference>
<evidence type="ECO:0000256" key="7">
    <source>
        <dbReference type="ARBA" id="ARBA00022723"/>
    </source>
</evidence>
<dbReference type="PROSITE" id="PS51192">
    <property type="entry name" value="HELICASE_ATP_BIND_1"/>
    <property type="match status" value="1"/>
</dbReference>
<evidence type="ECO:0000313" key="24">
    <source>
        <dbReference type="EMBL" id="KAL3728692.1"/>
    </source>
</evidence>
<dbReference type="InterPro" id="IPR011545">
    <property type="entry name" value="DEAD/DEAH_box_helicase_dom"/>
</dbReference>
<dbReference type="GO" id="GO:0009507">
    <property type="term" value="C:chloroplast"/>
    <property type="evidence" value="ECO:0007669"/>
    <property type="project" value="UniProtKB-SubCell"/>
</dbReference>